<accession>A0AAE3QYT1</accession>
<name>A0AAE3QYT1_9BACT</name>
<dbReference type="RefSeq" id="WP_313989155.1">
    <property type="nucleotide sequence ID" value="NZ_JASJOS010000025.1"/>
</dbReference>
<gene>
    <name evidence="1" type="ORF">QNI16_35990</name>
</gene>
<organism evidence="1 2">
    <name type="scientific">Xanthocytophaga flava</name>
    <dbReference type="NCBI Taxonomy" id="3048013"/>
    <lineage>
        <taxon>Bacteria</taxon>
        <taxon>Pseudomonadati</taxon>
        <taxon>Bacteroidota</taxon>
        <taxon>Cytophagia</taxon>
        <taxon>Cytophagales</taxon>
        <taxon>Rhodocytophagaceae</taxon>
        <taxon>Xanthocytophaga</taxon>
    </lineage>
</organism>
<sequence>MTINEYGNGKASCLYFDRQDKLQKAGILQKVLAYGESQPESIRSWQEGDRVNLKSDPSIELIVGGEEGDT</sequence>
<evidence type="ECO:0000313" key="2">
    <source>
        <dbReference type="Proteomes" id="UP001241110"/>
    </source>
</evidence>
<protein>
    <submittedName>
        <fullName evidence="1">Uncharacterized protein</fullName>
    </submittedName>
</protein>
<dbReference type="AlphaFoldDB" id="A0AAE3QYT1"/>
<reference evidence="1" key="1">
    <citation type="submission" date="2023-05" db="EMBL/GenBank/DDBJ databases">
        <authorList>
            <person name="Zhang X."/>
        </authorList>
    </citation>
    <scope>NUCLEOTIDE SEQUENCE</scope>
    <source>
        <strain evidence="1">YF14B1</strain>
    </source>
</reference>
<evidence type="ECO:0000313" key="1">
    <source>
        <dbReference type="EMBL" id="MDJ1485938.1"/>
    </source>
</evidence>
<comment type="caution">
    <text evidence="1">The sequence shown here is derived from an EMBL/GenBank/DDBJ whole genome shotgun (WGS) entry which is preliminary data.</text>
</comment>
<dbReference type="EMBL" id="JASJOS010000025">
    <property type="protein sequence ID" value="MDJ1485938.1"/>
    <property type="molecule type" value="Genomic_DNA"/>
</dbReference>
<dbReference type="Proteomes" id="UP001241110">
    <property type="component" value="Unassembled WGS sequence"/>
</dbReference>
<proteinExistence type="predicted"/>